<keyword evidence="1" id="KW-0472">Membrane</keyword>
<sequence length="247" mass="26848">MTEERPRRRFGGFSTWGLKVVAGCLLLAGTLSTAMVLPSLGPSLESAPVGGLTLALALEALSWCAVPIYAWLAWTGMRKTTGFPAYVGRVALLALVSEVPYDLATSGRPWDMGSQNPVIGVLCALVVLRMLDYLQDTMGGWKGAAAQVAVIAAGLAWMWLLKVGVRLGLVQEGVLLLLYCLAFRYLDRNENTMMLAATLVGLAGLMIPSMGLLAVHYRNDKLGSWPSWAKWVFYLLYPMHLLVFALI</sequence>
<protein>
    <submittedName>
        <fullName evidence="2">TraX family protein</fullName>
    </submittedName>
</protein>
<keyword evidence="1" id="KW-1133">Transmembrane helix</keyword>
<evidence type="ECO:0000313" key="3">
    <source>
        <dbReference type="Proteomes" id="UP001373159"/>
    </source>
</evidence>
<feature type="transmembrane region" description="Helical" evidence="1">
    <location>
        <begin position="167"/>
        <end position="186"/>
    </location>
</feature>
<feature type="transmembrane region" description="Helical" evidence="1">
    <location>
        <begin position="193"/>
        <end position="216"/>
    </location>
</feature>
<dbReference type="RefSeq" id="WP_340469982.1">
    <property type="nucleotide sequence ID" value="NZ_JBANBB010000002.1"/>
</dbReference>
<organism evidence="2 3">
    <name type="scientific">Bifidobacterium favimelis</name>
    <dbReference type="NCBI Taxonomy" id="3122979"/>
    <lineage>
        <taxon>Bacteria</taxon>
        <taxon>Bacillati</taxon>
        <taxon>Actinomycetota</taxon>
        <taxon>Actinomycetes</taxon>
        <taxon>Bifidobacteriales</taxon>
        <taxon>Bifidobacteriaceae</taxon>
        <taxon>Bifidobacterium</taxon>
    </lineage>
</organism>
<name>A0ABU8ZRB4_9BIFI</name>
<keyword evidence="3" id="KW-1185">Reference proteome</keyword>
<dbReference type="Pfam" id="PF05857">
    <property type="entry name" value="TraX"/>
    <property type="match status" value="1"/>
</dbReference>
<feature type="transmembrane region" description="Helical" evidence="1">
    <location>
        <begin position="20"/>
        <end position="40"/>
    </location>
</feature>
<reference evidence="2 3" key="1">
    <citation type="submission" date="2024-02" db="EMBL/GenBank/DDBJ databases">
        <title>Bifidobacterium honeyensis sp. nov., isolated from the comb honey.</title>
        <authorList>
            <person name="Liu W."/>
            <person name="Li Y."/>
        </authorList>
    </citation>
    <scope>NUCLEOTIDE SEQUENCE [LARGE SCALE GENOMIC DNA]</scope>
    <source>
        <strain evidence="2 3">IMAU50988</strain>
    </source>
</reference>
<proteinExistence type="predicted"/>
<dbReference type="Proteomes" id="UP001373159">
    <property type="component" value="Unassembled WGS sequence"/>
</dbReference>
<accession>A0ABU8ZRB4</accession>
<evidence type="ECO:0000313" key="2">
    <source>
        <dbReference type="EMBL" id="MEK0307254.1"/>
    </source>
</evidence>
<gene>
    <name evidence="2" type="ORF">V8P97_07250</name>
</gene>
<keyword evidence="1" id="KW-0812">Transmembrane</keyword>
<dbReference type="EMBL" id="JBANBB010000002">
    <property type="protein sequence ID" value="MEK0307254.1"/>
    <property type="molecule type" value="Genomic_DNA"/>
</dbReference>
<feature type="transmembrane region" description="Helical" evidence="1">
    <location>
        <begin position="228"/>
        <end position="246"/>
    </location>
</feature>
<feature type="transmembrane region" description="Helical" evidence="1">
    <location>
        <begin position="52"/>
        <end position="71"/>
    </location>
</feature>
<dbReference type="InterPro" id="IPR008875">
    <property type="entry name" value="TraX"/>
</dbReference>
<feature type="transmembrane region" description="Helical" evidence="1">
    <location>
        <begin position="143"/>
        <end position="161"/>
    </location>
</feature>
<comment type="caution">
    <text evidence="2">The sequence shown here is derived from an EMBL/GenBank/DDBJ whole genome shotgun (WGS) entry which is preliminary data.</text>
</comment>
<evidence type="ECO:0000256" key="1">
    <source>
        <dbReference type="SAM" id="Phobius"/>
    </source>
</evidence>